<evidence type="ECO:0008006" key="3">
    <source>
        <dbReference type="Google" id="ProtNLM"/>
    </source>
</evidence>
<name>A0A9Q1C211_HOLLE</name>
<protein>
    <recommendedName>
        <fullName evidence="3">Endonuclease/exonuclease/phosphatase domain-containing protein</fullName>
    </recommendedName>
</protein>
<organism evidence="1 2">
    <name type="scientific">Holothuria leucospilota</name>
    <name type="common">Black long sea cucumber</name>
    <name type="synonym">Mertensiothuria leucospilota</name>
    <dbReference type="NCBI Taxonomy" id="206669"/>
    <lineage>
        <taxon>Eukaryota</taxon>
        <taxon>Metazoa</taxon>
        <taxon>Echinodermata</taxon>
        <taxon>Eleutherozoa</taxon>
        <taxon>Echinozoa</taxon>
        <taxon>Holothuroidea</taxon>
        <taxon>Aspidochirotacea</taxon>
        <taxon>Aspidochirotida</taxon>
        <taxon>Holothuriidae</taxon>
        <taxon>Holothuria</taxon>
    </lineage>
</organism>
<evidence type="ECO:0000313" key="2">
    <source>
        <dbReference type="Proteomes" id="UP001152320"/>
    </source>
</evidence>
<dbReference type="EMBL" id="JAIZAY010000009">
    <property type="protein sequence ID" value="KAJ8036740.1"/>
    <property type="molecule type" value="Genomic_DNA"/>
</dbReference>
<dbReference type="SUPFAM" id="SSF56219">
    <property type="entry name" value="DNase I-like"/>
    <property type="match status" value="1"/>
</dbReference>
<evidence type="ECO:0000313" key="1">
    <source>
        <dbReference type="EMBL" id="KAJ8036740.1"/>
    </source>
</evidence>
<proteinExistence type="predicted"/>
<comment type="caution">
    <text evidence="1">The sequence shown here is derived from an EMBL/GenBank/DDBJ whole genome shotgun (WGS) entry which is preliminary data.</text>
</comment>
<dbReference type="InterPro" id="IPR036691">
    <property type="entry name" value="Endo/exonu/phosph_ase_sf"/>
</dbReference>
<keyword evidence="2" id="KW-1185">Reference proteome</keyword>
<dbReference type="Gene3D" id="3.60.10.10">
    <property type="entry name" value="Endonuclease/exonuclease/phosphatase"/>
    <property type="match status" value="1"/>
</dbReference>
<dbReference type="OrthoDB" id="8964826at2759"/>
<reference evidence="1" key="1">
    <citation type="submission" date="2021-10" db="EMBL/GenBank/DDBJ databases">
        <title>Tropical sea cucumber genome reveals ecological adaptation and Cuvierian tubules defense mechanism.</title>
        <authorList>
            <person name="Chen T."/>
        </authorList>
    </citation>
    <scope>NUCLEOTIDE SEQUENCE</scope>
    <source>
        <strain evidence="1">Nanhai2018</strain>
        <tissue evidence="1">Muscle</tissue>
    </source>
</reference>
<dbReference type="Proteomes" id="UP001152320">
    <property type="component" value="Chromosome 9"/>
</dbReference>
<dbReference type="PANTHER" id="PTHR47510">
    <property type="entry name" value="REVERSE TRANSCRIPTASE DOMAIN-CONTAINING PROTEIN"/>
    <property type="match status" value="1"/>
</dbReference>
<dbReference type="PANTHER" id="PTHR47510:SF3">
    <property type="entry name" value="ENDO_EXONUCLEASE_PHOSPHATASE DOMAIN-CONTAINING PROTEIN"/>
    <property type="match status" value="1"/>
</dbReference>
<dbReference type="AlphaFoldDB" id="A0A9Q1C211"/>
<gene>
    <name evidence="1" type="ORF">HOLleu_20802</name>
</gene>
<accession>A0A9Q1C211</accession>
<sequence>MDSQRPHITYSSEELHTIRLEMRSYEIDSRLMNKLKEETIKWNYRGKRGGLQKRVRRTKLNNFSFPYGLSANVNSLQGKFLHLEQTVANKRNLGFIALQETKLQSFEKEWDNEFPQHRVTDDALNIDGYYLFRLDRQFSANGGGLITYIAKNWSISNPKICCTISTPDIELIAVRSHQRFLPSDISNITLINVYIHPTSNVSIADKTLKSSITNLQKENPRTYFIIIGDVNRDPIDILETMGFRNLVDYTTYQRSNSTLDAVYVKGDYYSTRRLYPISTSDHFSILITPKYSEHHRSSVKPKSKVNRDLSRENIENMQDMLKTTDWDVFKKNCETLSDFTETISSYICFVRDVCIPKKRENPKDMMKRIPADGRIKQLEKEKQKAIEDGHNNLRNKIQRTINKYVHDIRREVFGGLKQNSRDFWAVMKSIRGPKDDCKMTIDSKFGSDLSDYFGRFNSSRDKDTSISPLPAACHFPLLRWLRQRHHLGFESGCEGEASGGYGSNVEIKNFKAITTTSRQNGCETQMEELPHKVLLRHENF</sequence>